<dbReference type="InParanoid" id="D8UED3"/>
<evidence type="ECO:0000256" key="1">
    <source>
        <dbReference type="SAM" id="Coils"/>
    </source>
</evidence>
<protein>
    <submittedName>
        <fullName evidence="2">Uncharacterized protein</fullName>
    </submittedName>
</protein>
<name>D8UED3_VOLCA</name>
<organism evidence="3">
    <name type="scientific">Volvox carteri f. nagariensis</name>
    <dbReference type="NCBI Taxonomy" id="3068"/>
    <lineage>
        <taxon>Eukaryota</taxon>
        <taxon>Viridiplantae</taxon>
        <taxon>Chlorophyta</taxon>
        <taxon>core chlorophytes</taxon>
        <taxon>Chlorophyceae</taxon>
        <taxon>CS clade</taxon>
        <taxon>Chlamydomonadales</taxon>
        <taxon>Volvocaceae</taxon>
        <taxon>Volvox</taxon>
    </lineage>
</organism>
<accession>D8UED3</accession>
<feature type="coiled-coil region" evidence="1">
    <location>
        <begin position="76"/>
        <end position="103"/>
    </location>
</feature>
<dbReference type="RefSeq" id="XP_002957022.1">
    <property type="nucleotide sequence ID" value="XM_002956976.1"/>
</dbReference>
<sequence length="248" mass="27772">MSRVDAAFVLLDSLSSGADDVADAEVKLKKLVRAMDVDEVSAFVDKAYKLAIDVQISTPVIRRALEDLAEMNLTTVSSLNQAVKNLEEMVASLIAEKKSRDEQVLLGQVAYILDEVATEFVFRGDKWPRSCSIGTLLNKAVNNELTQGQMQRWHQLQSYLSRQGWTISDLVGKSGELCSLRYPRAHSSQQQQEETTLDMIKAWVDKYHGGDTDMHQLVQLVSKFTVPNKPLCKSPTSCNIIENMLYES</sequence>
<proteinExistence type="predicted"/>
<dbReference type="GeneID" id="9622756"/>
<dbReference type="KEGG" id="vcn:VOLCADRAFT_98072"/>
<dbReference type="OrthoDB" id="555689at2759"/>
<reference evidence="2 3" key="1">
    <citation type="journal article" date="2010" name="Science">
        <title>Genomic analysis of organismal complexity in the multicellular green alga Volvox carteri.</title>
        <authorList>
            <person name="Prochnik S.E."/>
            <person name="Umen J."/>
            <person name="Nedelcu A.M."/>
            <person name="Hallmann A."/>
            <person name="Miller S.M."/>
            <person name="Nishii I."/>
            <person name="Ferris P."/>
            <person name="Kuo A."/>
            <person name="Mitros T."/>
            <person name="Fritz-Laylin L.K."/>
            <person name="Hellsten U."/>
            <person name="Chapman J."/>
            <person name="Simakov O."/>
            <person name="Rensing S.A."/>
            <person name="Terry A."/>
            <person name="Pangilinan J."/>
            <person name="Kapitonov V."/>
            <person name="Jurka J."/>
            <person name="Salamov A."/>
            <person name="Shapiro H."/>
            <person name="Schmutz J."/>
            <person name="Grimwood J."/>
            <person name="Lindquist E."/>
            <person name="Lucas S."/>
            <person name="Grigoriev I.V."/>
            <person name="Schmitt R."/>
            <person name="Kirk D."/>
            <person name="Rokhsar D.S."/>
        </authorList>
    </citation>
    <scope>NUCLEOTIDE SEQUENCE [LARGE SCALE GENOMIC DNA]</scope>
    <source>
        <strain evidence="3">f. Nagariensis / Eve</strain>
    </source>
</reference>
<keyword evidence="1" id="KW-0175">Coiled coil</keyword>
<evidence type="ECO:0000313" key="2">
    <source>
        <dbReference type="EMBL" id="EFJ41985.1"/>
    </source>
</evidence>
<dbReference type="Proteomes" id="UP000001058">
    <property type="component" value="Unassembled WGS sequence"/>
</dbReference>
<dbReference type="EMBL" id="GL378388">
    <property type="protein sequence ID" value="EFJ41985.1"/>
    <property type="molecule type" value="Genomic_DNA"/>
</dbReference>
<dbReference type="AlphaFoldDB" id="D8UED3"/>
<evidence type="ECO:0000313" key="3">
    <source>
        <dbReference type="Proteomes" id="UP000001058"/>
    </source>
</evidence>
<keyword evidence="3" id="KW-1185">Reference proteome</keyword>
<gene>
    <name evidence="2" type="ORF">VOLCADRAFT_98072</name>
</gene>